<evidence type="ECO:0000256" key="2">
    <source>
        <dbReference type="SAM" id="Phobius"/>
    </source>
</evidence>
<gene>
    <name evidence="4" type="ORF">KHM83_16595</name>
</gene>
<evidence type="ECO:0000256" key="1">
    <source>
        <dbReference type="SAM" id="MobiDB-lite"/>
    </source>
</evidence>
<dbReference type="PANTHER" id="PTHR10579">
    <property type="entry name" value="CALCIUM-ACTIVATED CHLORIDE CHANNEL REGULATOR"/>
    <property type="match status" value="1"/>
</dbReference>
<dbReference type="SMART" id="SM00327">
    <property type="entry name" value="VWA"/>
    <property type="match status" value="1"/>
</dbReference>
<evidence type="ECO:0000259" key="3">
    <source>
        <dbReference type="PROSITE" id="PS50234"/>
    </source>
</evidence>
<feature type="transmembrane region" description="Helical" evidence="2">
    <location>
        <begin position="6"/>
        <end position="24"/>
    </location>
</feature>
<dbReference type="InterPro" id="IPR051266">
    <property type="entry name" value="CLCR"/>
</dbReference>
<organism evidence="4 5">
    <name type="scientific">Fusibacter paucivorans</name>
    <dbReference type="NCBI Taxonomy" id="76009"/>
    <lineage>
        <taxon>Bacteria</taxon>
        <taxon>Bacillati</taxon>
        <taxon>Bacillota</taxon>
        <taxon>Clostridia</taxon>
        <taxon>Eubacteriales</taxon>
        <taxon>Eubacteriales Family XII. Incertae Sedis</taxon>
        <taxon>Fusibacter</taxon>
    </lineage>
</organism>
<dbReference type="Proteomes" id="UP000746471">
    <property type="component" value="Unassembled WGS sequence"/>
</dbReference>
<dbReference type="RefSeq" id="WP_213238170.1">
    <property type="nucleotide sequence ID" value="NZ_JAHBCL010000036.1"/>
</dbReference>
<keyword evidence="2" id="KW-1133">Transmembrane helix</keyword>
<dbReference type="Gene3D" id="3.40.50.410">
    <property type="entry name" value="von Willebrand factor, type A domain"/>
    <property type="match status" value="1"/>
</dbReference>
<reference evidence="4 5" key="1">
    <citation type="submission" date="2021-05" db="EMBL/GenBank/DDBJ databases">
        <title>Fusibacter ferrireducens sp. nov., an anaerobic, sulfur- and Fe-reducing bacterium isolated from the mangrove sediment.</title>
        <authorList>
            <person name="Qiu D."/>
        </authorList>
    </citation>
    <scope>NUCLEOTIDE SEQUENCE [LARGE SCALE GENOMIC DNA]</scope>
    <source>
        <strain evidence="4 5">DSM 12116</strain>
    </source>
</reference>
<sequence length="1353" mass="149459">MSDHFLWMLGLEFLAAFIADIAIHRWLKVSRHIAQWLVLALLLSCTVGFGYAGLSTHFNEKKTEVGATYVAYQYLRNSELNLLDSAVRNEAINADHKAVINLISRYKRGDYETVYINAQKLMRTIDLNTELGEAVLMMDTLSQTHLSKRDAQAYSDPEAEALSDQHIDEMIEKCFQSLDLSKRASKSYEALYELDKAVRSNQMNITKDRVQEIVETYSDSAPVLRAASAYYMQFGNVNEAMKCAEDLMKVDKSIESAIVYTDIVAQSSLTSSISSNPEDSEISKLEDEARNIRYKSYDQNNTEKETAKFQAQADELHQAVQALGTQRAINYLIARKPLFRDKTGLYDLQLAKLYLAVDEREKSKAYINQLIQNQEHMMASSPLKAPLMSVIDANNQADSDMGNTALAAAVDKLVEAQSQGVVGLSKATVNQRFSNYMASTLKYEKMSMFISDIDVSEYPEVKAYVNISEKKEGLFGFINDFAAENFALMDTQYEIADFEIINQDNKKKTDIVFVLDSSGSMSGQPLSELKIAATTCIENMDTWHNKIAVVEYNASSSIVVPSTNDKDQLITGIDSIRIGGGTNIPSGLKTGIDILKQSQSKRAIILMSDGQDGYPDQMGEMVQKAIQNNIVIFTVGLGDVNTAYLSDIATATGGQYVYASGAIELENVFARIQKYIANNYCFRYTVKDDIETDPRNLMITLKDYQLSSNKKYWVNPLDSENSEGENQNEDEDENDVIKVDEDTFVITGIQPRNLSIANVAEGTELTLSGVGFEEGMTISIGDCALTNIEVVSPSLAKGKLEAQMGSGQYRVRAILESGRTAIENEGLNVYRAGTTTKVKLGDQLITADTIGQVGTNQFIASGNVMINGFLHIDQELQIEAYNLPNDFAISPEGITDIGENGNLYGEGKLYISYSQASGGHVGRQTFANIVMNGKDYVVAEGAYALKIRGSDTDFNRTDHKFDFKIPFMADIEVADIELYPDKLHLNVAEVNPLMIIESVKSGLTSMAASSRSENGAAASAADTVSRNNAFKFQPKATKGSASIALTANDIIFGFEATLAVNDSIQFGKFGLNEVTLKLNSLDETHEYWKLGGQFNFANITRGLERLGGHIASYYWCPDEIGINAQLAGGIPIYNILFIDELGLKAKGLSGFFIDSEWVPSNVRDTLFAHAGNEAQRKDKELIGQMHAGVNLFKSLHISVPKNMREWADLGEVDNGEIALNFTNMSFKASADLKLLETKLADAAIQFGKDGIALNSKVSAEIAMFDIAMAGDLGLDFESTWSALELAIEANGNVDSGWLNYHVNGKSRIAFMAKYDGSYYCIELSNSEILHKCWYDDVGSPVLWRRFHVETISL</sequence>
<feature type="compositionally biased region" description="Acidic residues" evidence="1">
    <location>
        <begin position="720"/>
        <end position="734"/>
    </location>
</feature>
<feature type="domain" description="VWFA" evidence="3">
    <location>
        <begin position="510"/>
        <end position="672"/>
    </location>
</feature>
<keyword evidence="5" id="KW-1185">Reference proteome</keyword>
<dbReference type="InterPro" id="IPR002035">
    <property type="entry name" value="VWF_A"/>
</dbReference>
<dbReference type="EMBL" id="JAHBCL010000036">
    <property type="protein sequence ID" value="MBS7528310.1"/>
    <property type="molecule type" value="Genomic_DNA"/>
</dbReference>
<name>A0ABS5PT21_9FIRM</name>
<dbReference type="PROSITE" id="PS50234">
    <property type="entry name" value="VWFA"/>
    <property type="match status" value="1"/>
</dbReference>
<dbReference type="SUPFAM" id="SSF53300">
    <property type="entry name" value="vWA-like"/>
    <property type="match status" value="1"/>
</dbReference>
<keyword evidence="2" id="KW-0472">Membrane</keyword>
<evidence type="ECO:0000313" key="4">
    <source>
        <dbReference type="EMBL" id="MBS7528310.1"/>
    </source>
</evidence>
<dbReference type="InterPro" id="IPR013783">
    <property type="entry name" value="Ig-like_fold"/>
</dbReference>
<comment type="caution">
    <text evidence="4">The sequence shown here is derived from an EMBL/GenBank/DDBJ whole genome shotgun (WGS) entry which is preliminary data.</text>
</comment>
<dbReference type="Gene3D" id="2.60.40.10">
    <property type="entry name" value="Immunoglobulins"/>
    <property type="match status" value="1"/>
</dbReference>
<evidence type="ECO:0000313" key="5">
    <source>
        <dbReference type="Proteomes" id="UP000746471"/>
    </source>
</evidence>
<proteinExistence type="predicted"/>
<protein>
    <submittedName>
        <fullName evidence="4">VWA domain-containing protein</fullName>
    </submittedName>
</protein>
<feature type="region of interest" description="Disordered" evidence="1">
    <location>
        <begin position="715"/>
        <end position="734"/>
    </location>
</feature>
<feature type="transmembrane region" description="Helical" evidence="2">
    <location>
        <begin position="36"/>
        <end position="54"/>
    </location>
</feature>
<dbReference type="PANTHER" id="PTHR10579:SF43">
    <property type="entry name" value="ZINC FINGER (C3HC4-TYPE RING FINGER) FAMILY PROTEIN"/>
    <property type="match status" value="1"/>
</dbReference>
<dbReference type="Pfam" id="PF00092">
    <property type="entry name" value="VWA"/>
    <property type="match status" value="1"/>
</dbReference>
<dbReference type="InterPro" id="IPR036465">
    <property type="entry name" value="vWFA_dom_sf"/>
</dbReference>
<accession>A0ABS5PT21</accession>
<keyword evidence="2" id="KW-0812">Transmembrane</keyword>